<dbReference type="Proteomes" id="UP000799776">
    <property type="component" value="Unassembled WGS sequence"/>
</dbReference>
<dbReference type="GO" id="GO:0004674">
    <property type="term" value="F:protein serine/threonine kinase activity"/>
    <property type="evidence" value="ECO:0007669"/>
    <property type="project" value="UniProtKB-KW"/>
</dbReference>
<dbReference type="GO" id="GO:0050684">
    <property type="term" value="P:regulation of mRNA processing"/>
    <property type="evidence" value="ECO:0007669"/>
    <property type="project" value="TreeGrafter"/>
</dbReference>
<dbReference type="SUPFAM" id="SSF56112">
    <property type="entry name" value="Protein kinase-like (PK-like)"/>
    <property type="match status" value="1"/>
</dbReference>
<dbReference type="PANTHER" id="PTHR47634:SF9">
    <property type="entry name" value="PROTEIN KINASE DOMAIN-CONTAINING PROTEIN-RELATED"/>
    <property type="match status" value="1"/>
</dbReference>
<name>A0A9P4HVW0_9PEZI</name>
<evidence type="ECO:0000256" key="3">
    <source>
        <dbReference type="ARBA" id="ARBA00022679"/>
    </source>
</evidence>
<organism evidence="10 11">
    <name type="scientific">Saccharata proteae CBS 121410</name>
    <dbReference type="NCBI Taxonomy" id="1314787"/>
    <lineage>
        <taxon>Eukaryota</taxon>
        <taxon>Fungi</taxon>
        <taxon>Dikarya</taxon>
        <taxon>Ascomycota</taxon>
        <taxon>Pezizomycotina</taxon>
        <taxon>Dothideomycetes</taxon>
        <taxon>Dothideomycetes incertae sedis</taxon>
        <taxon>Botryosphaeriales</taxon>
        <taxon>Saccharataceae</taxon>
        <taxon>Saccharata</taxon>
    </lineage>
</organism>
<proteinExistence type="predicted"/>
<dbReference type="Gene3D" id="1.10.510.10">
    <property type="entry name" value="Transferase(Phosphotransferase) domain 1"/>
    <property type="match status" value="1"/>
</dbReference>
<reference evidence="10" key="1">
    <citation type="journal article" date="2020" name="Stud. Mycol.">
        <title>101 Dothideomycetes genomes: a test case for predicting lifestyles and emergence of pathogens.</title>
        <authorList>
            <person name="Haridas S."/>
            <person name="Albert R."/>
            <person name="Binder M."/>
            <person name="Bloem J."/>
            <person name="Labutti K."/>
            <person name="Salamov A."/>
            <person name="Andreopoulos B."/>
            <person name="Baker S."/>
            <person name="Barry K."/>
            <person name="Bills G."/>
            <person name="Bluhm B."/>
            <person name="Cannon C."/>
            <person name="Castanera R."/>
            <person name="Culley D."/>
            <person name="Daum C."/>
            <person name="Ezra D."/>
            <person name="Gonzalez J."/>
            <person name="Henrissat B."/>
            <person name="Kuo A."/>
            <person name="Liang C."/>
            <person name="Lipzen A."/>
            <person name="Lutzoni F."/>
            <person name="Magnuson J."/>
            <person name="Mondo S."/>
            <person name="Nolan M."/>
            <person name="Ohm R."/>
            <person name="Pangilinan J."/>
            <person name="Park H.-J."/>
            <person name="Ramirez L."/>
            <person name="Alfaro M."/>
            <person name="Sun H."/>
            <person name="Tritt A."/>
            <person name="Yoshinaga Y."/>
            <person name="Zwiers L.-H."/>
            <person name="Turgeon B."/>
            <person name="Goodwin S."/>
            <person name="Spatafora J."/>
            <person name="Crous P."/>
            <person name="Grigoriev I."/>
        </authorList>
    </citation>
    <scope>NUCLEOTIDE SEQUENCE</scope>
    <source>
        <strain evidence="10">CBS 121410</strain>
    </source>
</reference>
<accession>A0A9P4HVW0</accession>
<dbReference type="PROSITE" id="PS50011">
    <property type="entry name" value="PROTEIN_KINASE_DOM"/>
    <property type="match status" value="1"/>
</dbReference>
<dbReference type="GO" id="GO:0005524">
    <property type="term" value="F:ATP binding"/>
    <property type="evidence" value="ECO:0007669"/>
    <property type="project" value="UniProtKB-KW"/>
</dbReference>
<evidence type="ECO:0000313" key="11">
    <source>
        <dbReference type="Proteomes" id="UP000799776"/>
    </source>
</evidence>
<evidence type="ECO:0000256" key="1">
    <source>
        <dbReference type="ARBA" id="ARBA00012513"/>
    </source>
</evidence>
<dbReference type="InterPro" id="IPR051334">
    <property type="entry name" value="SRPK"/>
</dbReference>
<dbReference type="EMBL" id="ML978720">
    <property type="protein sequence ID" value="KAF2087416.1"/>
    <property type="molecule type" value="Genomic_DNA"/>
</dbReference>
<sequence>MSEEEGSKPDEFAELDSLYTGRLPSDWREQLASNPSFSVAKSLYRHPEPLGPLSECESPFVKEAYKRFGFALPERYYISNKDDRLEDLGGYCEGGHHPTHIGDLFHDGRYRILYKLGFGPHSLVWLARDLHTNKCVALKILTASSSRNSRESKRLRALEKGDIGHSGRSLVAALLDDFWHDGPNGRHRCIVTNPTGCAVGDLKSGTVPFPLKAARSVAAQVLLGLEYIHSCGLVHAELHLKDLSVHSISLAPCIPEDITDEELHAKLGQPKRVPLKNSDHQSPGPESPQFPQYVVKPVSLCHSSYEAVAPKVVISDFGACFLAKAPPQKLQTPIILTPPEGFELERITPAADIWTFACTMFTILGDFVDLFQLHLEPIPSRDLMIGPMIDVLGMPPKYMLDRWENRGKCLNEDSSWKQAPNGYSLKERLRSILEGKPGYSEEEMKDLEILMHKMLVFRPSERITAKQALGSAWMEKWGLPSMMESSTTAMVVEQSATESESE</sequence>
<dbReference type="SMART" id="SM00220">
    <property type="entry name" value="S_TKc"/>
    <property type="match status" value="1"/>
</dbReference>
<comment type="catalytic activity">
    <reaction evidence="7">
        <text>L-threonyl-[protein] + ATP = O-phospho-L-threonyl-[protein] + ADP + H(+)</text>
        <dbReference type="Rhea" id="RHEA:46608"/>
        <dbReference type="Rhea" id="RHEA-COMP:11060"/>
        <dbReference type="Rhea" id="RHEA-COMP:11605"/>
        <dbReference type="ChEBI" id="CHEBI:15378"/>
        <dbReference type="ChEBI" id="CHEBI:30013"/>
        <dbReference type="ChEBI" id="CHEBI:30616"/>
        <dbReference type="ChEBI" id="CHEBI:61977"/>
        <dbReference type="ChEBI" id="CHEBI:456216"/>
        <dbReference type="EC" id="2.7.11.1"/>
    </reaction>
</comment>
<dbReference type="InterPro" id="IPR011009">
    <property type="entry name" value="Kinase-like_dom_sf"/>
</dbReference>
<protein>
    <recommendedName>
        <fullName evidence="1">non-specific serine/threonine protein kinase</fullName>
        <ecNumber evidence="1">2.7.11.1</ecNumber>
    </recommendedName>
</protein>
<keyword evidence="4" id="KW-0547">Nucleotide-binding</keyword>
<dbReference type="AlphaFoldDB" id="A0A9P4HVW0"/>
<gene>
    <name evidence="10" type="ORF">K490DRAFT_42361</name>
</gene>
<dbReference type="Gene3D" id="3.30.200.20">
    <property type="entry name" value="Phosphorylase Kinase, domain 1"/>
    <property type="match status" value="1"/>
</dbReference>
<evidence type="ECO:0000259" key="9">
    <source>
        <dbReference type="PROSITE" id="PS50011"/>
    </source>
</evidence>
<keyword evidence="5 10" id="KW-0418">Kinase</keyword>
<dbReference type="OrthoDB" id="5979581at2759"/>
<feature type="domain" description="Protein kinase" evidence="9">
    <location>
        <begin position="110"/>
        <end position="474"/>
    </location>
</feature>
<comment type="catalytic activity">
    <reaction evidence="8">
        <text>L-seryl-[protein] + ATP = O-phospho-L-seryl-[protein] + ADP + H(+)</text>
        <dbReference type="Rhea" id="RHEA:17989"/>
        <dbReference type="Rhea" id="RHEA-COMP:9863"/>
        <dbReference type="Rhea" id="RHEA-COMP:11604"/>
        <dbReference type="ChEBI" id="CHEBI:15378"/>
        <dbReference type="ChEBI" id="CHEBI:29999"/>
        <dbReference type="ChEBI" id="CHEBI:30616"/>
        <dbReference type="ChEBI" id="CHEBI:83421"/>
        <dbReference type="ChEBI" id="CHEBI:456216"/>
        <dbReference type="EC" id="2.7.11.1"/>
    </reaction>
</comment>
<keyword evidence="11" id="KW-1185">Reference proteome</keyword>
<keyword evidence="2" id="KW-0723">Serine/threonine-protein kinase</keyword>
<dbReference type="PANTHER" id="PTHR47634">
    <property type="entry name" value="PROTEIN KINASE DOMAIN-CONTAINING PROTEIN-RELATED"/>
    <property type="match status" value="1"/>
</dbReference>
<keyword evidence="3" id="KW-0808">Transferase</keyword>
<evidence type="ECO:0000256" key="2">
    <source>
        <dbReference type="ARBA" id="ARBA00022527"/>
    </source>
</evidence>
<comment type="caution">
    <text evidence="10">The sequence shown here is derived from an EMBL/GenBank/DDBJ whole genome shotgun (WGS) entry which is preliminary data.</text>
</comment>
<evidence type="ECO:0000256" key="8">
    <source>
        <dbReference type="ARBA" id="ARBA00048679"/>
    </source>
</evidence>
<evidence type="ECO:0000256" key="7">
    <source>
        <dbReference type="ARBA" id="ARBA00047899"/>
    </source>
</evidence>
<keyword evidence="6" id="KW-0067">ATP-binding</keyword>
<dbReference type="EC" id="2.7.11.1" evidence="1"/>
<evidence type="ECO:0000256" key="5">
    <source>
        <dbReference type="ARBA" id="ARBA00022777"/>
    </source>
</evidence>
<evidence type="ECO:0000256" key="6">
    <source>
        <dbReference type="ARBA" id="ARBA00022840"/>
    </source>
</evidence>
<evidence type="ECO:0000256" key="4">
    <source>
        <dbReference type="ARBA" id="ARBA00022741"/>
    </source>
</evidence>
<dbReference type="Pfam" id="PF00069">
    <property type="entry name" value="Pkinase"/>
    <property type="match status" value="1"/>
</dbReference>
<dbReference type="InterPro" id="IPR000719">
    <property type="entry name" value="Prot_kinase_dom"/>
</dbReference>
<evidence type="ECO:0000313" key="10">
    <source>
        <dbReference type="EMBL" id="KAF2087416.1"/>
    </source>
</evidence>
<dbReference type="GO" id="GO:0000245">
    <property type="term" value="P:spliceosomal complex assembly"/>
    <property type="evidence" value="ECO:0007669"/>
    <property type="project" value="TreeGrafter"/>
</dbReference>